<dbReference type="InterPro" id="IPR051552">
    <property type="entry name" value="HptR"/>
</dbReference>
<dbReference type="PRINTS" id="PR00032">
    <property type="entry name" value="HTHARAC"/>
</dbReference>
<protein>
    <recommendedName>
        <fullName evidence="2">Stage 0 sporulation protein A homolog</fullName>
    </recommendedName>
</protein>
<keyword evidence="6" id="KW-0805">Transcription regulation</keyword>
<dbReference type="InterPro" id="IPR018062">
    <property type="entry name" value="HTH_AraC-typ_CS"/>
</dbReference>
<dbReference type="InterPro" id="IPR009057">
    <property type="entry name" value="Homeodomain-like_sf"/>
</dbReference>
<dbReference type="InterPro" id="IPR001789">
    <property type="entry name" value="Sig_transdc_resp-reg_receiver"/>
</dbReference>
<dbReference type="PROSITE" id="PS01124">
    <property type="entry name" value="HTH_ARAC_FAMILY_2"/>
    <property type="match status" value="1"/>
</dbReference>
<evidence type="ECO:0000256" key="8">
    <source>
        <dbReference type="ARBA" id="ARBA00023163"/>
    </source>
</evidence>
<comment type="subcellular location">
    <subcellularLocation>
        <location evidence="1">Cytoplasm</location>
    </subcellularLocation>
</comment>
<dbReference type="CDD" id="cd17536">
    <property type="entry name" value="REC_YesN-like"/>
    <property type="match status" value="1"/>
</dbReference>
<feature type="domain" description="HTH araC/xylS-type" evidence="11">
    <location>
        <begin position="428"/>
        <end position="526"/>
    </location>
</feature>
<dbReference type="PROSITE" id="PS00041">
    <property type="entry name" value="HTH_ARAC_FAMILY_1"/>
    <property type="match status" value="1"/>
</dbReference>
<keyword evidence="4 10" id="KW-0597">Phosphoprotein</keyword>
<evidence type="ECO:0000256" key="9">
    <source>
        <dbReference type="ARBA" id="ARBA00024867"/>
    </source>
</evidence>
<comment type="caution">
    <text evidence="13">The sequence shown here is derived from an EMBL/GenBank/DDBJ whole genome shotgun (WGS) entry which is preliminary data.</text>
</comment>
<dbReference type="GO" id="GO:0005737">
    <property type="term" value="C:cytoplasm"/>
    <property type="evidence" value="ECO:0007669"/>
    <property type="project" value="UniProtKB-SubCell"/>
</dbReference>
<evidence type="ECO:0000256" key="10">
    <source>
        <dbReference type="PROSITE-ProRule" id="PRU00169"/>
    </source>
</evidence>
<organism evidence="13 14">
    <name type="scientific">Clostridium thermosuccinogenes</name>
    <dbReference type="NCBI Taxonomy" id="84032"/>
    <lineage>
        <taxon>Bacteria</taxon>
        <taxon>Bacillati</taxon>
        <taxon>Bacillota</taxon>
        <taxon>Clostridia</taxon>
        <taxon>Eubacteriales</taxon>
        <taxon>Clostridiaceae</taxon>
        <taxon>Clostridium</taxon>
    </lineage>
</organism>
<evidence type="ECO:0000313" key="14">
    <source>
        <dbReference type="Proteomes" id="UP000236151"/>
    </source>
</evidence>
<dbReference type="RefSeq" id="WP_103080519.1">
    <property type="nucleotide sequence ID" value="NZ_CP021850.1"/>
</dbReference>
<dbReference type="GO" id="GO:0003700">
    <property type="term" value="F:DNA-binding transcription factor activity"/>
    <property type="evidence" value="ECO:0007669"/>
    <property type="project" value="InterPro"/>
</dbReference>
<dbReference type="Gene3D" id="1.10.10.60">
    <property type="entry name" value="Homeodomain-like"/>
    <property type="match status" value="2"/>
</dbReference>
<feature type="modified residue" description="4-aspartylphosphate" evidence="10">
    <location>
        <position position="55"/>
    </location>
</feature>
<dbReference type="AlphaFoldDB" id="A0A2K2F364"/>
<dbReference type="Pfam" id="PF12833">
    <property type="entry name" value="HTH_18"/>
    <property type="match status" value="1"/>
</dbReference>
<evidence type="ECO:0000256" key="4">
    <source>
        <dbReference type="ARBA" id="ARBA00022553"/>
    </source>
</evidence>
<evidence type="ECO:0000256" key="7">
    <source>
        <dbReference type="ARBA" id="ARBA00023125"/>
    </source>
</evidence>
<dbReference type="PANTHER" id="PTHR42713:SF3">
    <property type="entry name" value="TRANSCRIPTIONAL REGULATORY PROTEIN HPTR"/>
    <property type="match status" value="1"/>
</dbReference>
<dbReference type="OrthoDB" id="1736396at2"/>
<dbReference type="InterPro" id="IPR018060">
    <property type="entry name" value="HTH_AraC"/>
</dbReference>
<evidence type="ECO:0000256" key="1">
    <source>
        <dbReference type="ARBA" id="ARBA00004496"/>
    </source>
</evidence>
<reference evidence="13 14" key="1">
    <citation type="submission" date="2017-06" db="EMBL/GenBank/DDBJ databases">
        <title>Investigating the central metabolism of Clostridium thermosuccinogenes.</title>
        <authorList>
            <person name="Koendjbiharie J.G."/>
            <person name="van Kranenburg R."/>
        </authorList>
    </citation>
    <scope>NUCLEOTIDE SEQUENCE [LARGE SCALE GENOMIC DNA]</scope>
    <source>
        <strain evidence="13 14">DSM 5806</strain>
    </source>
</reference>
<feature type="domain" description="Response regulatory" evidence="12">
    <location>
        <begin position="3"/>
        <end position="120"/>
    </location>
</feature>
<keyword evidence="5" id="KW-0902">Two-component regulatory system</keyword>
<comment type="function">
    <text evidence="9">May play the central regulatory role in sporulation. It may be an element of the effector pathway responsible for the activation of sporulation genes in response to nutritional stress. Spo0A may act in concert with spo0H (a sigma factor) to control the expression of some genes that are critical to the sporulation process.</text>
</comment>
<dbReference type="GO" id="GO:0043565">
    <property type="term" value="F:sequence-specific DNA binding"/>
    <property type="evidence" value="ECO:0007669"/>
    <property type="project" value="InterPro"/>
</dbReference>
<dbReference type="SUPFAM" id="SSF52172">
    <property type="entry name" value="CheY-like"/>
    <property type="match status" value="1"/>
</dbReference>
<evidence type="ECO:0000313" key="13">
    <source>
        <dbReference type="EMBL" id="PNU00684.1"/>
    </source>
</evidence>
<dbReference type="SMART" id="SM00342">
    <property type="entry name" value="HTH_ARAC"/>
    <property type="match status" value="1"/>
</dbReference>
<dbReference type="PANTHER" id="PTHR42713">
    <property type="entry name" value="HISTIDINE KINASE-RELATED"/>
    <property type="match status" value="1"/>
</dbReference>
<evidence type="ECO:0000256" key="2">
    <source>
        <dbReference type="ARBA" id="ARBA00018672"/>
    </source>
</evidence>
<dbReference type="Proteomes" id="UP000236151">
    <property type="component" value="Unassembled WGS sequence"/>
</dbReference>
<evidence type="ECO:0000256" key="5">
    <source>
        <dbReference type="ARBA" id="ARBA00023012"/>
    </source>
</evidence>
<gene>
    <name evidence="13" type="ORF">CDQ84_04420</name>
</gene>
<evidence type="ECO:0000259" key="12">
    <source>
        <dbReference type="PROSITE" id="PS50110"/>
    </source>
</evidence>
<dbReference type="SUPFAM" id="SSF46689">
    <property type="entry name" value="Homeodomain-like"/>
    <property type="match status" value="2"/>
</dbReference>
<proteinExistence type="predicted"/>
<evidence type="ECO:0000256" key="3">
    <source>
        <dbReference type="ARBA" id="ARBA00022490"/>
    </source>
</evidence>
<dbReference type="PROSITE" id="PS50007">
    <property type="entry name" value="PIPLC_X_DOMAIN"/>
    <property type="match status" value="1"/>
</dbReference>
<sequence length="528" mass="61418">MFKAIIVDDEPSHREGIARHVNWKGLGFDVPLQAESGEEAINLIKENEIDVVIADICMPSMNGLEMIHRINSIRQNLDIIIISGYDEFEYARAAMEEGARAYLLKPVKVEEIEKWLKKFRDEIIHRQQTIDDDMKLKKSLNVSIDLARKSFLESIIVSYDSHKEYSEQILNTLGLPTHDFDCLLGVITTYDCDKQLYNDSNFQDRIISRLEDYIKKDAFFDERYILIAPTWINEIIVLGYDFQRYTKSELTQYFKNLCKVIQEEYGVSASVALNLARTDWRGVNDLYKQTALYMYNHKNEGTSQVFLIEDERTLNDKQESIDFAKEMSNAIAVQDVDGLVNLTNIFFCRDKKVPFVSIKAIVCSIVNEILKALNNMDKYDNAQCMNVWQDILITDNTVELRRKLLKLIFTFNESINEKNKNKKHYTIDRALEYLNADLSRDVTVQDLALYLNINPSYLSVLFKKEVGLTITEYVTKKRIDKAKEYLRSSTKKVNDIASMVGYQTPAYFIYQFKKLVGCTPAEFRERRL</sequence>
<dbReference type="InterPro" id="IPR011006">
    <property type="entry name" value="CheY-like_superfamily"/>
</dbReference>
<accession>A0A2K2F364</accession>
<keyword evidence="8" id="KW-0804">Transcription</keyword>
<evidence type="ECO:0000259" key="11">
    <source>
        <dbReference type="PROSITE" id="PS01124"/>
    </source>
</evidence>
<dbReference type="EMBL" id="NIOJ01000007">
    <property type="protein sequence ID" value="PNU00684.1"/>
    <property type="molecule type" value="Genomic_DNA"/>
</dbReference>
<dbReference type="InterPro" id="IPR020449">
    <property type="entry name" value="Tscrpt_reg_AraC-type_HTH"/>
</dbReference>
<keyword evidence="14" id="KW-1185">Reference proteome</keyword>
<dbReference type="KEGG" id="cthd:CDO33_06430"/>
<dbReference type="SMART" id="SM00448">
    <property type="entry name" value="REC"/>
    <property type="match status" value="1"/>
</dbReference>
<name>A0A2K2F364_9CLOT</name>
<keyword evidence="7" id="KW-0238">DNA-binding</keyword>
<keyword evidence="3" id="KW-0963">Cytoplasm</keyword>
<dbReference type="Pfam" id="PF00072">
    <property type="entry name" value="Response_reg"/>
    <property type="match status" value="1"/>
</dbReference>
<dbReference type="GO" id="GO:0000160">
    <property type="term" value="P:phosphorelay signal transduction system"/>
    <property type="evidence" value="ECO:0007669"/>
    <property type="project" value="UniProtKB-KW"/>
</dbReference>
<evidence type="ECO:0000256" key="6">
    <source>
        <dbReference type="ARBA" id="ARBA00023015"/>
    </source>
</evidence>
<dbReference type="Gene3D" id="3.40.50.2300">
    <property type="match status" value="1"/>
</dbReference>
<dbReference type="PROSITE" id="PS50110">
    <property type="entry name" value="RESPONSE_REGULATORY"/>
    <property type="match status" value="1"/>
</dbReference>